<dbReference type="PROSITE" id="PS00463">
    <property type="entry name" value="ZN2_CY6_FUNGAL_1"/>
    <property type="match status" value="1"/>
</dbReference>
<dbReference type="InterPro" id="IPR036864">
    <property type="entry name" value="Zn2-C6_fun-type_DNA-bd_sf"/>
</dbReference>
<gene>
    <name evidence="4" type="ORF">CBER1_11322</name>
</gene>
<dbReference type="AlphaFoldDB" id="A0A2S6BZT9"/>
<reference evidence="5" key="1">
    <citation type="journal article" date="2017" name="bioRxiv">
        <title>Conservation of a gene cluster reveals novel cercosporin biosynthetic mechanisms and extends production to the genus Colletotrichum.</title>
        <authorList>
            <person name="de Jonge R."/>
            <person name="Ebert M.K."/>
            <person name="Huitt-Roehl C.R."/>
            <person name="Pal P."/>
            <person name="Suttle J.C."/>
            <person name="Spanner R.E."/>
            <person name="Neubauer J.D."/>
            <person name="Jurick W.M.II."/>
            <person name="Stott K.A."/>
            <person name="Secor G.A."/>
            <person name="Thomma B.P.H.J."/>
            <person name="Van de Peer Y."/>
            <person name="Townsend C.A."/>
            <person name="Bolton M.D."/>
        </authorList>
    </citation>
    <scope>NUCLEOTIDE SEQUENCE [LARGE SCALE GENOMIC DNA]</scope>
    <source>
        <strain evidence="5">CBS538.71</strain>
    </source>
</reference>
<dbReference type="Gene3D" id="4.10.240.10">
    <property type="entry name" value="Zn(2)-C6 fungal-type DNA-binding domain"/>
    <property type="match status" value="1"/>
</dbReference>
<evidence type="ECO:0000256" key="2">
    <source>
        <dbReference type="SAM" id="MobiDB-lite"/>
    </source>
</evidence>
<dbReference type="EMBL" id="PNEN01001627">
    <property type="protein sequence ID" value="PPJ52992.1"/>
    <property type="molecule type" value="Genomic_DNA"/>
</dbReference>
<dbReference type="PROSITE" id="PS50048">
    <property type="entry name" value="ZN2_CY6_FUNGAL_2"/>
    <property type="match status" value="1"/>
</dbReference>
<feature type="region of interest" description="Disordered" evidence="2">
    <location>
        <begin position="144"/>
        <end position="282"/>
    </location>
</feature>
<dbReference type="OrthoDB" id="4150019at2759"/>
<evidence type="ECO:0000313" key="5">
    <source>
        <dbReference type="Proteomes" id="UP000237631"/>
    </source>
</evidence>
<evidence type="ECO:0000313" key="4">
    <source>
        <dbReference type="EMBL" id="PPJ52992.1"/>
    </source>
</evidence>
<dbReference type="SMART" id="SM00066">
    <property type="entry name" value="GAL4"/>
    <property type="match status" value="1"/>
</dbReference>
<protein>
    <recommendedName>
        <fullName evidence="3">Zn(2)-C6 fungal-type domain-containing protein</fullName>
    </recommendedName>
</protein>
<feature type="compositionally biased region" description="Polar residues" evidence="2">
    <location>
        <begin position="29"/>
        <end position="42"/>
    </location>
</feature>
<dbReference type="GO" id="GO:0000981">
    <property type="term" value="F:DNA-binding transcription factor activity, RNA polymerase II-specific"/>
    <property type="evidence" value="ECO:0007669"/>
    <property type="project" value="InterPro"/>
</dbReference>
<feature type="region of interest" description="Disordered" evidence="2">
    <location>
        <begin position="1"/>
        <end position="72"/>
    </location>
</feature>
<dbReference type="Pfam" id="PF00172">
    <property type="entry name" value="Zn_clus"/>
    <property type="match status" value="1"/>
</dbReference>
<evidence type="ECO:0000256" key="1">
    <source>
        <dbReference type="ARBA" id="ARBA00023242"/>
    </source>
</evidence>
<sequence>MASDLPQHGSAKSDPRPEGYAVAGPPEYHSQTHANVSFASGTPQPPGLLNRKKQRSSKTKTDKIVTKSISTPHLRDNIMSESEADKKRNKLGYQRISIACAHCRRRKIRCVVAEDDPEQRCNNCIRLKKECVFYPVDQQAVIDARSDSSSKTNISSAPSSAVSTSPLQPGGVRGFDQHAFTTNYPPTAPPPPVSTAYQGVPLVPSTGVPTQGYSPHDYSFQGPAQPASQWGPPDAAPQSRQAPVPHTPSVQQSFTRYNSIPAPDVAPFPGPEPYEQLPSNASQTAYGGYDEHVQQPSQAWQHQPQAGRPLQYSNYPQHYSTYQQAPQLQNDYRRPQAMPAPANPMMPMPASVPSHGQQQYVVHHGQRSASAPGTPQMPYSGAHQVPWYPSAPSHSPALDQPRKLPSNYPPPGGFGPG</sequence>
<keyword evidence="1" id="KW-0539">Nucleus</keyword>
<comment type="caution">
    <text evidence="4">The sequence shown here is derived from an EMBL/GenBank/DDBJ whole genome shotgun (WGS) entry which is preliminary data.</text>
</comment>
<dbReference type="GO" id="GO:0008270">
    <property type="term" value="F:zinc ion binding"/>
    <property type="evidence" value="ECO:0007669"/>
    <property type="project" value="InterPro"/>
</dbReference>
<feature type="compositionally biased region" description="Pro residues" evidence="2">
    <location>
        <begin position="407"/>
        <end position="417"/>
    </location>
</feature>
<feature type="region of interest" description="Disordered" evidence="2">
    <location>
        <begin position="334"/>
        <end position="417"/>
    </location>
</feature>
<evidence type="ECO:0000259" key="3">
    <source>
        <dbReference type="PROSITE" id="PS50048"/>
    </source>
</evidence>
<feature type="compositionally biased region" description="Low complexity" evidence="2">
    <location>
        <begin position="348"/>
        <end position="363"/>
    </location>
</feature>
<dbReference type="SUPFAM" id="SSF57701">
    <property type="entry name" value="Zn2/Cys6 DNA-binding domain"/>
    <property type="match status" value="1"/>
</dbReference>
<accession>A0A2S6BZT9</accession>
<proteinExistence type="predicted"/>
<dbReference type="Proteomes" id="UP000237631">
    <property type="component" value="Unassembled WGS sequence"/>
</dbReference>
<organism evidence="4 5">
    <name type="scientific">Cercospora berteroae</name>
    <dbReference type="NCBI Taxonomy" id="357750"/>
    <lineage>
        <taxon>Eukaryota</taxon>
        <taxon>Fungi</taxon>
        <taxon>Dikarya</taxon>
        <taxon>Ascomycota</taxon>
        <taxon>Pezizomycotina</taxon>
        <taxon>Dothideomycetes</taxon>
        <taxon>Dothideomycetidae</taxon>
        <taxon>Mycosphaerellales</taxon>
        <taxon>Mycosphaerellaceae</taxon>
        <taxon>Cercospora</taxon>
    </lineage>
</organism>
<name>A0A2S6BZT9_9PEZI</name>
<dbReference type="InterPro" id="IPR001138">
    <property type="entry name" value="Zn2Cys6_DnaBD"/>
</dbReference>
<keyword evidence="5" id="KW-1185">Reference proteome</keyword>
<feature type="compositionally biased region" description="Polar residues" evidence="2">
    <location>
        <begin position="248"/>
        <end position="258"/>
    </location>
</feature>
<dbReference type="CDD" id="cd00067">
    <property type="entry name" value="GAL4"/>
    <property type="match status" value="1"/>
</dbReference>
<feature type="domain" description="Zn(2)-C6 fungal-type" evidence="3">
    <location>
        <begin position="99"/>
        <end position="133"/>
    </location>
</feature>
<feature type="compositionally biased region" description="Low complexity" evidence="2">
    <location>
        <begin position="155"/>
        <end position="166"/>
    </location>
</feature>